<reference evidence="1" key="2">
    <citation type="journal article" date="2015" name="Data Brief">
        <title>Shoot transcriptome of the giant reed, Arundo donax.</title>
        <authorList>
            <person name="Barrero R.A."/>
            <person name="Guerrero F.D."/>
            <person name="Moolhuijzen P."/>
            <person name="Goolsby J.A."/>
            <person name="Tidwell J."/>
            <person name="Bellgard S.E."/>
            <person name="Bellgard M.I."/>
        </authorList>
    </citation>
    <scope>NUCLEOTIDE SEQUENCE</scope>
    <source>
        <tissue evidence="1">Shoot tissue taken approximately 20 cm above the soil surface</tissue>
    </source>
</reference>
<dbReference type="EMBL" id="GBRH01265574">
    <property type="protein sequence ID" value="JAD32321.1"/>
    <property type="molecule type" value="Transcribed_RNA"/>
</dbReference>
<accession>A0A0A8Z0I1</accession>
<protein>
    <submittedName>
        <fullName evidence="1">Uncharacterized protein</fullName>
    </submittedName>
</protein>
<name>A0A0A8Z0I1_ARUDO</name>
<proteinExistence type="predicted"/>
<sequence>MEFAVVDRRCLPACP</sequence>
<evidence type="ECO:0000313" key="1">
    <source>
        <dbReference type="EMBL" id="JAD32321.1"/>
    </source>
</evidence>
<reference evidence="1" key="1">
    <citation type="submission" date="2014-09" db="EMBL/GenBank/DDBJ databases">
        <authorList>
            <person name="Magalhaes I.L.F."/>
            <person name="Oliveira U."/>
            <person name="Santos F.R."/>
            <person name="Vidigal T.H.D.A."/>
            <person name="Brescovit A.D."/>
            <person name="Santos A.J."/>
        </authorList>
    </citation>
    <scope>NUCLEOTIDE SEQUENCE</scope>
    <source>
        <tissue evidence="1">Shoot tissue taken approximately 20 cm above the soil surface</tissue>
    </source>
</reference>
<organism evidence="1">
    <name type="scientific">Arundo donax</name>
    <name type="common">Giant reed</name>
    <name type="synonym">Donax arundinaceus</name>
    <dbReference type="NCBI Taxonomy" id="35708"/>
    <lineage>
        <taxon>Eukaryota</taxon>
        <taxon>Viridiplantae</taxon>
        <taxon>Streptophyta</taxon>
        <taxon>Embryophyta</taxon>
        <taxon>Tracheophyta</taxon>
        <taxon>Spermatophyta</taxon>
        <taxon>Magnoliopsida</taxon>
        <taxon>Liliopsida</taxon>
        <taxon>Poales</taxon>
        <taxon>Poaceae</taxon>
        <taxon>PACMAD clade</taxon>
        <taxon>Arundinoideae</taxon>
        <taxon>Arundineae</taxon>
        <taxon>Arundo</taxon>
    </lineage>
</organism>